<reference evidence="3" key="2">
    <citation type="submission" date="2023-06" db="EMBL/GenBank/DDBJ databases">
        <authorList>
            <consortium name="Lawrence Berkeley National Laboratory"/>
            <person name="Haridas S."/>
            <person name="Hensen N."/>
            <person name="Bonometti L."/>
            <person name="Westerberg I."/>
            <person name="Brannstrom I.O."/>
            <person name="Guillou S."/>
            <person name="Cros-Aarteil S."/>
            <person name="Calhoun S."/>
            <person name="Kuo A."/>
            <person name="Mondo S."/>
            <person name="Pangilinan J."/>
            <person name="Riley R."/>
            <person name="LaButti K."/>
            <person name="Andreopoulos B."/>
            <person name="Lipzen A."/>
            <person name="Chen C."/>
            <person name="Yanf M."/>
            <person name="Daum C."/>
            <person name="Ng V."/>
            <person name="Clum A."/>
            <person name="Steindorff A."/>
            <person name="Ohm R."/>
            <person name="Martin F."/>
            <person name="Silar P."/>
            <person name="Natvig D."/>
            <person name="Lalanne C."/>
            <person name="Gautier V."/>
            <person name="Ament-velasquez S.L."/>
            <person name="Kruys A."/>
            <person name="Hutchinson M.I."/>
            <person name="Powell A.J."/>
            <person name="Barry K."/>
            <person name="Miller A.N."/>
            <person name="Grigoriev I.V."/>
            <person name="Debuchy R."/>
            <person name="Gladieux P."/>
            <person name="Thoren M.H."/>
            <person name="Johannesson H."/>
        </authorList>
    </citation>
    <scope>NUCLEOTIDE SEQUENCE</scope>
    <source>
        <strain evidence="3">CBS 232.78</strain>
    </source>
</reference>
<dbReference type="Gene3D" id="3.40.50.150">
    <property type="entry name" value="Vaccinia Virus protein VP39"/>
    <property type="match status" value="1"/>
</dbReference>
<proteinExistence type="predicted"/>
<dbReference type="SUPFAM" id="SSF53335">
    <property type="entry name" value="S-adenosyl-L-methionine-dependent methyltransferases"/>
    <property type="match status" value="1"/>
</dbReference>
<keyword evidence="1" id="KW-0378">Hydrolase</keyword>
<evidence type="ECO:0000313" key="3">
    <source>
        <dbReference type="EMBL" id="KAK3370378.1"/>
    </source>
</evidence>
<dbReference type="Gene3D" id="3.40.50.1820">
    <property type="entry name" value="alpha/beta hydrolase"/>
    <property type="match status" value="1"/>
</dbReference>
<dbReference type="Pfam" id="PF13489">
    <property type="entry name" value="Methyltransf_23"/>
    <property type="match status" value="1"/>
</dbReference>
<evidence type="ECO:0000256" key="1">
    <source>
        <dbReference type="ARBA" id="ARBA00022801"/>
    </source>
</evidence>
<reference evidence="3" key="1">
    <citation type="journal article" date="2023" name="Mol. Phylogenet. Evol.">
        <title>Genome-scale phylogeny and comparative genomics of the fungal order Sordariales.</title>
        <authorList>
            <person name="Hensen N."/>
            <person name="Bonometti L."/>
            <person name="Westerberg I."/>
            <person name="Brannstrom I.O."/>
            <person name="Guillou S."/>
            <person name="Cros-Aarteil S."/>
            <person name="Calhoun S."/>
            <person name="Haridas S."/>
            <person name="Kuo A."/>
            <person name="Mondo S."/>
            <person name="Pangilinan J."/>
            <person name="Riley R."/>
            <person name="LaButti K."/>
            <person name="Andreopoulos B."/>
            <person name="Lipzen A."/>
            <person name="Chen C."/>
            <person name="Yan M."/>
            <person name="Daum C."/>
            <person name="Ng V."/>
            <person name="Clum A."/>
            <person name="Steindorff A."/>
            <person name="Ohm R.A."/>
            <person name="Martin F."/>
            <person name="Silar P."/>
            <person name="Natvig D.O."/>
            <person name="Lalanne C."/>
            <person name="Gautier V."/>
            <person name="Ament-Velasquez S.L."/>
            <person name="Kruys A."/>
            <person name="Hutchinson M.I."/>
            <person name="Powell A.J."/>
            <person name="Barry K."/>
            <person name="Miller A.N."/>
            <person name="Grigoriev I.V."/>
            <person name="Debuchy R."/>
            <person name="Gladieux P."/>
            <person name="Hiltunen Thoren M."/>
            <person name="Johannesson H."/>
        </authorList>
    </citation>
    <scope>NUCLEOTIDE SEQUENCE</scope>
    <source>
        <strain evidence="3">CBS 232.78</strain>
    </source>
</reference>
<dbReference type="InterPro" id="IPR029058">
    <property type="entry name" value="AB_hydrolase_fold"/>
</dbReference>
<dbReference type="AlphaFoldDB" id="A0AAE0N4Y8"/>
<keyword evidence="4" id="KW-1185">Reference proteome</keyword>
<sequence>MPSTLTSQLVDFIIGCLGSPTRQAAQSVTLRFLEVGAGTGGTTAELAESLDKLHKSGRTKVEYVFTDISSTMLLGEFDVIHGTIDVIHGTNCVHATKNIVVTTRHIRQMLNDDGFMALLEITRVVDWLDLVFGLLDGWWLSDDGRSYPLQSAESWMEILREAGFGAAMFSRGSSEEANTQQLLVGCNYTYPGLPDGGFMRKPAASPLFKKETVVYKEVKGVQIQADIFFPATTAPARRPMPIALMVHGVGYMTLSRQTVRPHQTAHLLANGILPVSLDYRLCPEANIVDGAMADVRDAVVRARRSLPSLVSSKSIMVDPEQIVVIGWSTGGHLAIDARSELLLSILIDPRGFALSLMLNGGLQKGSRVVEDLVKEKPSTEGQASVCPTARLRAGQYKTPTFIIPGDADELAMFKDAVQFHGEMVSRGIKSGFLHVKNGVHIHDLRLKTETKAWEEQVAPGYRFLFEVLDLD</sequence>
<evidence type="ECO:0000259" key="2">
    <source>
        <dbReference type="Pfam" id="PF20434"/>
    </source>
</evidence>
<name>A0AAE0N4Y8_9PEZI</name>
<dbReference type="InterPro" id="IPR029063">
    <property type="entry name" value="SAM-dependent_MTases_sf"/>
</dbReference>
<evidence type="ECO:0000313" key="4">
    <source>
        <dbReference type="Proteomes" id="UP001285441"/>
    </source>
</evidence>
<organism evidence="3 4">
    <name type="scientific">Podospora didyma</name>
    <dbReference type="NCBI Taxonomy" id="330526"/>
    <lineage>
        <taxon>Eukaryota</taxon>
        <taxon>Fungi</taxon>
        <taxon>Dikarya</taxon>
        <taxon>Ascomycota</taxon>
        <taxon>Pezizomycotina</taxon>
        <taxon>Sordariomycetes</taxon>
        <taxon>Sordariomycetidae</taxon>
        <taxon>Sordariales</taxon>
        <taxon>Podosporaceae</taxon>
        <taxon>Podospora</taxon>
    </lineage>
</organism>
<dbReference type="SUPFAM" id="SSF53474">
    <property type="entry name" value="alpha/beta-Hydrolases"/>
    <property type="match status" value="1"/>
</dbReference>
<protein>
    <submittedName>
        <fullName evidence="3">Beta-ketoacyl synthase</fullName>
    </submittedName>
</protein>
<feature type="domain" description="BD-FAE-like" evidence="2">
    <location>
        <begin position="226"/>
        <end position="334"/>
    </location>
</feature>
<dbReference type="EMBL" id="JAULSW010000009">
    <property type="protein sequence ID" value="KAK3370378.1"/>
    <property type="molecule type" value="Genomic_DNA"/>
</dbReference>
<dbReference type="InterPro" id="IPR050300">
    <property type="entry name" value="GDXG_lipolytic_enzyme"/>
</dbReference>
<dbReference type="GO" id="GO:0016787">
    <property type="term" value="F:hydrolase activity"/>
    <property type="evidence" value="ECO:0007669"/>
    <property type="project" value="UniProtKB-KW"/>
</dbReference>
<comment type="caution">
    <text evidence="3">The sequence shown here is derived from an EMBL/GenBank/DDBJ whole genome shotgun (WGS) entry which is preliminary data.</text>
</comment>
<dbReference type="InterPro" id="IPR049492">
    <property type="entry name" value="BD-FAE-like_dom"/>
</dbReference>
<dbReference type="Pfam" id="PF20434">
    <property type="entry name" value="BD-FAE"/>
    <property type="match status" value="1"/>
</dbReference>
<dbReference type="PANTHER" id="PTHR48081">
    <property type="entry name" value="AB HYDROLASE SUPERFAMILY PROTEIN C4A8.06C"/>
    <property type="match status" value="1"/>
</dbReference>
<gene>
    <name evidence="3" type="ORF">B0H63DRAFT_552314</name>
</gene>
<dbReference type="Proteomes" id="UP001285441">
    <property type="component" value="Unassembled WGS sequence"/>
</dbReference>
<accession>A0AAE0N4Y8</accession>